<sequence length="210" mass="23223">MSKAPPPRTIMATHEVTNEFLSLSQIKSYPSCSEGHIKPSLPNVVTREVTTVSNPGLRVALRRREQFGSKSLELKQKDCVCPSTHALTGVGTNGDKHWITSGVQEVTRYRGRGGRGGRGRRDGRRIRNNKLSVERRENASDTHWASANGEDDSLMPLRRDTFSASSIIWTRTVRATIVLDACLQHASTCSIQPTADSLICLSTTNFYPKT</sequence>
<accession>A0A4C1XY17</accession>
<reference evidence="1 2" key="1">
    <citation type="journal article" date="2019" name="Commun. Biol.">
        <title>The bagworm genome reveals a unique fibroin gene that provides high tensile strength.</title>
        <authorList>
            <person name="Kono N."/>
            <person name="Nakamura H."/>
            <person name="Ohtoshi R."/>
            <person name="Tomita M."/>
            <person name="Numata K."/>
            <person name="Arakawa K."/>
        </authorList>
    </citation>
    <scope>NUCLEOTIDE SEQUENCE [LARGE SCALE GENOMIC DNA]</scope>
</reference>
<gene>
    <name evidence="1" type="ORF">EVAR_47770_1</name>
</gene>
<evidence type="ECO:0000313" key="1">
    <source>
        <dbReference type="EMBL" id="GBP67209.1"/>
    </source>
</evidence>
<organism evidence="1 2">
    <name type="scientific">Eumeta variegata</name>
    <name type="common">Bagworm moth</name>
    <name type="synonym">Eumeta japonica</name>
    <dbReference type="NCBI Taxonomy" id="151549"/>
    <lineage>
        <taxon>Eukaryota</taxon>
        <taxon>Metazoa</taxon>
        <taxon>Ecdysozoa</taxon>
        <taxon>Arthropoda</taxon>
        <taxon>Hexapoda</taxon>
        <taxon>Insecta</taxon>
        <taxon>Pterygota</taxon>
        <taxon>Neoptera</taxon>
        <taxon>Endopterygota</taxon>
        <taxon>Lepidoptera</taxon>
        <taxon>Glossata</taxon>
        <taxon>Ditrysia</taxon>
        <taxon>Tineoidea</taxon>
        <taxon>Psychidae</taxon>
        <taxon>Oiketicinae</taxon>
        <taxon>Eumeta</taxon>
    </lineage>
</organism>
<comment type="caution">
    <text evidence="1">The sequence shown here is derived from an EMBL/GenBank/DDBJ whole genome shotgun (WGS) entry which is preliminary data.</text>
</comment>
<keyword evidence="2" id="KW-1185">Reference proteome</keyword>
<name>A0A4C1XY17_EUMVA</name>
<protein>
    <submittedName>
        <fullName evidence="1">Uncharacterized protein</fullName>
    </submittedName>
</protein>
<proteinExistence type="predicted"/>
<dbReference type="AlphaFoldDB" id="A0A4C1XY17"/>
<dbReference type="Proteomes" id="UP000299102">
    <property type="component" value="Unassembled WGS sequence"/>
</dbReference>
<dbReference type="EMBL" id="BGZK01000976">
    <property type="protein sequence ID" value="GBP67209.1"/>
    <property type="molecule type" value="Genomic_DNA"/>
</dbReference>
<evidence type="ECO:0000313" key="2">
    <source>
        <dbReference type="Proteomes" id="UP000299102"/>
    </source>
</evidence>